<dbReference type="Gene3D" id="1.10.10.10">
    <property type="entry name" value="Winged helix-like DNA-binding domain superfamily/Winged helix DNA-binding domain"/>
    <property type="match status" value="1"/>
</dbReference>
<sequence length="479" mass="57421">MLIVGLEKLLDSETKTILEMLKLLHRSNDQWMHQEEIQSRVNISKPTLLKYIGIIQKNDDKSFSLQYSQSQGIRLEIYDEFLFGVYYRRKIFDMWPTQLVFQLLLYGKISKSDFCREFFLSESTFEKKISDINILANHFGINIKSRQGTYELVGPEPLIRRILEEIVWEIFKGYEWPFDVIDENKVKRVLSNLFKNEKIKLSSKRVLEYRLAILLIRFNKSYYYKNTEPLFNELFKGNVFFNFMNQLFQKEFLLSVDEVAYFSLSIIANRNYKTTKNFNKSDMFKINDLFKNYFSEYVTNFSDTEIEELNYFLLSSHVYCLLYINTNHIYQRKESKLEANPKVESLLENYLNYFHKNSNGIFKENAQFLFYKYQQIIMNMFPPEAIYPLKVIAVNTDMNMLEEKKFIHFLTKTLNVYSNVFVDSIQNMEVKDIDLLIYTNKDTFYTDIPNSIYIDRYSYLDTLPSWLNSVFEVIFSRTD</sequence>
<dbReference type="RefSeq" id="WP_170923052.1">
    <property type="nucleotide sequence ID" value="NZ_CP147244.1"/>
</dbReference>
<dbReference type="Pfam" id="PF05043">
    <property type="entry name" value="Mga"/>
    <property type="match status" value="1"/>
</dbReference>
<name>A0AAQ3WFG5_9ENTE</name>
<reference evidence="2" key="1">
    <citation type="submission" date="2017-05" db="EMBL/GenBank/DDBJ databases">
        <authorList>
            <consortium name="The Broad Institute Genomics Platform"/>
            <consortium name="The Broad Institute Genomic Center for Infectious Diseases"/>
            <person name="Earl A."/>
            <person name="Manson A."/>
            <person name="Schwartman J."/>
            <person name="Gilmore M."/>
            <person name="Abouelleil A."/>
            <person name="Cao P."/>
            <person name="Chapman S."/>
            <person name="Cusick C."/>
            <person name="Shea T."/>
            <person name="Young S."/>
            <person name="Neafsey D."/>
            <person name="Nusbaum C."/>
            <person name="Birren B."/>
        </authorList>
    </citation>
    <scope>NUCLEOTIDE SEQUENCE</scope>
    <source>
        <strain evidence="2">7F3_DIV0205</strain>
    </source>
</reference>
<protein>
    <recommendedName>
        <fullName evidence="1">Mga helix-turn-helix domain-containing protein</fullName>
    </recommendedName>
</protein>
<organism evidence="2 3">
    <name type="scientific">Candidatus Enterococcus palustris</name>
    <dbReference type="NCBI Taxonomy" id="1834189"/>
    <lineage>
        <taxon>Bacteria</taxon>
        <taxon>Bacillati</taxon>
        <taxon>Bacillota</taxon>
        <taxon>Bacilli</taxon>
        <taxon>Lactobacillales</taxon>
        <taxon>Enterococcaceae</taxon>
        <taxon>Enterococcus</taxon>
    </lineage>
</organism>
<evidence type="ECO:0000313" key="3">
    <source>
        <dbReference type="Proteomes" id="UP000194948"/>
    </source>
</evidence>
<keyword evidence="3" id="KW-1185">Reference proteome</keyword>
<dbReference type="InterPro" id="IPR007737">
    <property type="entry name" value="Mga_HTH"/>
</dbReference>
<accession>A0AAQ3WFG5</accession>
<dbReference type="Proteomes" id="UP000194948">
    <property type="component" value="Chromosome"/>
</dbReference>
<dbReference type="EMBL" id="CP147244">
    <property type="protein sequence ID" value="WYK01866.1"/>
    <property type="molecule type" value="Genomic_DNA"/>
</dbReference>
<proteinExistence type="predicted"/>
<dbReference type="AlphaFoldDB" id="A0AAQ3WFG5"/>
<gene>
    <name evidence="2" type="ORF">A5821_003003</name>
</gene>
<dbReference type="InterPro" id="IPR036388">
    <property type="entry name" value="WH-like_DNA-bd_sf"/>
</dbReference>
<evidence type="ECO:0000259" key="1">
    <source>
        <dbReference type="Pfam" id="PF05043"/>
    </source>
</evidence>
<feature type="domain" description="Mga helix-turn-helix" evidence="1">
    <location>
        <begin position="98"/>
        <end position="162"/>
    </location>
</feature>
<reference evidence="2" key="2">
    <citation type="submission" date="2024-03" db="EMBL/GenBank/DDBJ databases">
        <title>The Genome Sequence of Enterococcus sp. DIV0205d.</title>
        <authorList>
            <consortium name="The Broad Institute Genomics Platform"/>
            <consortium name="The Broad Institute Microbial Omics Core"/>
            <consortium name="The Broad Institute Genomic Center for Infectious Diseases"/>
            <person name="Earl A."/>
            <person name="Manson A."/>
            <person name="Gilmore M."/>
            <person name="Schwartman J."/>
            <person name="Shea T."/>
            <person name="Abouelleil A."/>
            <person name="Cao P."/>
            <person name="Chapman S."/>
            <person name="Cusick C."/>
            <person name="Young S."/>
            <person name="Neafsey D."/>
            <person name="Nusbaum C."/>
            <person name="Birren B."/>
        </authorList>
    </citation>
    <scope>NUCLEOTIDE SEQUENCE</scope>
    <source>
        <strain evidence="2">7F3_DIV0205</strain>
    </source>
</reference>
<evidence type="ECO:0000313" key="2">
    <source>
        <dbReference type="EMBL" id="WYK01866.1"/>
    </source>
</evidence>